<dbReference type="Proteomes" id="UP000613030">
    <property type="component" value="Unassembled WGS sequence"/>
</dbReference>
<name>A0ABS1KPW6_9BACT</name>
<sequence>MKMTASKKSKTETLKRSTISKAEMNRALNSPHFMEKDEKAVEILKNSNWDEFVKGLK</sequence>
<organism evidence="2 3">
    <name type="scientific">Chryseolinea lacunae</name>
    <dbReference type="NCBI Taxonomy" id="2801331"/>
    <lineage>
        <taxon>Bacteria</taxon>
        <taxon>Pseudomonadati</taxon>
        <taxon>Bacteroidota</taxon>
        <taxon>Cytophagia</taxon>
        <taxon>Cytophagales</taxon>
        <taxon>Fulvivirgaceae</taxon>
        <taxon>Chryseolinea</taxon>
    </lineage>
</organism>
<feature type="region of interest" description="Disordered" evidence="1">
    <location>
        <begin position="1"/>
        <end position="34"/>
    </location>
</feature>
<comment type="caution">
    <text evidence="2">The sequence shown here is derived from an EMBL/GenBank/DDBJ whole genome shotgun (WGS) entry which is preliminary data.</text>
</comment>
<accession>A0ABS1KPW6</accession>
<evidence type="ECO:0008006" key="4">
    <source>
        <dbReference type="Google" id="ProtNLM"/>
    </source>
</evidence>
<gene>
    <name evidence="2" type="ORF">JI741_08545</name>
</gene>
<protein>
    <recommendedName>
        <fullName evidence="4">DUF3787 domain-containing protein</fullName>
    </recommendedName>
</protein>
<keyword evidence="3" id="KW-1185">Reference proteome</keyword>
<evidence type="ECO:0000256" key="1">
    <source>
        <dbReference type="SAM" id="MobiDB-lite"/>
    </source>
</evidence>
<dbReference type="EMBL" id="JAERRB010000002">
    <property type="protein sequence ID" value="MBL0741267.1"/>
    <property type="molecule type" value="Genomic_DNA"/>
</dbReference>
<evidence type="ECO:0000313" key="3">
    <source>
        <dbReference type="Proteomes" id="UP000613030"/>
    </source>
</evidence>
<evidence type="ECO:0000313" key="2">
    <source>
        <dbReference type="EMBL" id="MBL0741267.1"/>
    </source>
</evidence>
<proteinExistence type="predicted"/>
<reference evidence="2 3" key="1">
    <citation type="submission" date="2021-01" db="EMBL/GenBank/DDBJ databases">
        <title>Chryseolinea sp. Jin1 Genome sequencing and assembly.</title>
        <authorList>
            <person name="Kim I."/>
        </authorList>
    </citation>
    <scope>NUCLEOTIDE SEQUENCE [LARGE SCALE GENOMIC DNA]</scope>
    <source>
        <strain evidence="2 3">Jin1</strain>
    </source>
</reference>